<name>A0A0A0BFC7_9GAMM</name>
<comment type="caution">
    <text evidence="1">The sequence shown here is derived from an EMBL/GenBank/DDBJ whole genome shotgun (WGS) entry which is preliminary data.</text>
</comment>
<accession>A0A0A0BFC7</accession>
<evidence type="ECO:0000313" key="1">
    <source>
        <dbReference type="EMBL" id="KGM06651.1"/>
    </source>
</evidence>
<reference evidence="1 2" key="1">
    <citation type="submission" date="2014-09" db="EMBL/GenBank/DDBJ databases">
        <authorList>
            <person name="Grob C."/>
            <person name="Taubert M."/>
            <person name="Howat A.M."/>
            <person name="Burns O.J."/>
            <person name="Dixon J.L."/>
            <person name="Chen Y."/>
            <person name="Murrell J.C."/>
        </authorList>
    </citation>
    <scope>NUCLEOTIDE SEQUENCE [LARGE SCALE GENOMIC DNA]</scope>
    <source>
        <strain evidence="1">L4</strain>
    </source>
</reference>
<proteinExistence type="predicted"/>
<dbReference type="Proteomes" id="UP000029999">
    <property type="component" value="Unassembled WGS sequence"/>
</dbReference>
<dbReference type="InterPro" id="IPR036249">
    <property type="entry name" value="Thioredoxin-like_sf"/>
</dbReference>
<dbReference type="EMBL" id="JRQD01000004">
    <property type="protein sequence ID" value="KGM06651.1"/>
    <property type="molecule type" value="Genomic_DNA"/>
</dbReference>
<dbReference type="SUPFAM" id="SSF52833">
    <property type="entry name" value="Thioredoxin-like"/>
    <property type="match status" value="1"/>
</dbReference>
<dbReference type="STRING" id="392484.LP43_1875"/>
<sequence length="177" mass="20299">MNKKQAVFTSLWLVALIPVIIAWSMAFFGKQLQLDTKNNGELLSETLAVPAALADQLDGKWGLVVMSEQCPQNCEQQLYRMQQLHTSLGQDYQRLQAFWLSSKNLPVEHADINFNQINTIANPQLLDWFNEQQLDWQDYSIWLIDPNGRLVIRFPPALSGKAMRADIDWLLKVSRIG</sequence>
<evidence type="ECO:0000313" key="2">
    <source>
        <dbReference type="Proteomes" id="UP000029999"/>
    </source>
</evidence>
<evidence type="ECO:0008006" key="3">
    <source>
        <dbReference type="Google" id="ProtNLM"/>
    </source>
</evidence>
<protein>
    <recommendedName>
        <fullName evidence="3">Transmembrane protein</fullName>
    </recommendedName>
</protein>
<dbReference type="AlphaFoldDB" id="A0A0A0BFC7"/>
<gene>
    <name evidence="1" type="ORF">LP43_1875</name>
</gene>
<organism evidence="1 2">
    <name type="scientific">Methylophaga thiooxydans</name>
    <dbReference type="NCBI Taxonomy" id="392484"/>
    <lineage>
        <taxon>Bacteria</taxon>
        <taxon>Pseudomonadati</taxon>
        <taxon>Pseudomonadota</taxon>
        <taxon>Gammaproteobacteria</taxon>
        <taxon>Thiotrichales</taxon>
        <taxon>Piscirickettsiaceae</taxon>
        <taxon>Methylophaga</taxon>
    </lineage>
</organism>
<dbReference type="RefSeq" id="WP_036314475.1">
    <property type="nucleotide sequence ID" value="NZ_JADFAB010000002.1"/>
</dbReference>